<evidence type="ECO:0000313" key="1">
    <source>
        <dbReference type="EMBL" id="GMH25436.1"/>
    </source>
</evidence>
<accession>A0AAD3TA89</accession>
<dbReference type="Proteomes" id="UP001279734">
    <property type="component" value="Unassembled WGS sequence"/>
</dbReference>
<evidence type="ECO:0000313" key="2">
    <source>
        <dbReference type="Proteomes" id="UP001279734"/>
    </source>
</evidence>
<proteinExistence type="predicted"/>
<name>A0AAD3TA89_NEPGR</name>
<comment type="caution">
    <text evidence="1">The sequence shown here is derived from an EMBL/GenBank/DDBJ whole genome shotgun (WGS) entry which is preliminary data.</text>
</comment>
<keyword evidence="2" id="KW-1185">Reference proteome</keyword>
<organism evidence="1 2">
    <name type="scientific">Nepenthes gracilis</name>
    <name type="common">Slender pitcher plant</name>
    <dbReference type="NCBI Taxonomy" id="150966"/>
    <lineage>
        <taxon>Eukaryota</taxon>
        <taxon>Viridiplantae</taxon>
        <taxon>Streptophyta</taxon>
        <taxon>Embryophyta</taxon>
        <taxon>Tracheophyta</taxon>
        <taxon>Spermatophyta</taxon>
        <taxon>Magnoliopsida</taxon>
        <taxon>eudicotyledons</taxon>
        <taxon>Gunneridae</taxon>
        <taxon>Pentapetalae</taxon>
        <taxon>Caryophyllales</taxon>
        <taxon>Nepenthaceae</taxon>
        <taxon>Nepenthes</taxon>
    </lineage>
</organism>
<sequence>MVKLPKSGTCERWTGVPSISNRPHQLKLAAKQGYANRPEVAYRNQGWELVSEGAILPKRTISSNWLGLTDVARMPNLLARRLFARFATKRRVGIDALLRQDVVPTNLALGEALVGCGAPISVDVYTIDDKSQHMNLGHAVSCQTSTIDHDPTDADPIDPMEMALPVDQAKEGHVASVLKDNWQTNVYLISFKSFCLAHTISKELVMDVKDSINSFAVL</sequence>
<dbReference type="AlphaFoldDB" id="A0AAD3TA89"/>
<dbReference type="EMBL" id="BSYO01000029">
    <property type="protein sequence ID" value="GMH25436.1"/>
    <property type="molecule type" value="Genomic_DNA"/>
</dbReference>
<protein>
    <submittedName>
        <fullName evidence="1">Uncharacterized protein</fullName>
    </submittedName>
</protein>
<reference evidence="1" key="1">
    <citation type="submission" date="2023-05" db="EMBL/GenBank/DDBJ databases">
        <title>Nepenthes gracilis genome sequencing.</title>
        <authorList>
            <person name="Fukushima K."/>
        </authorList>
    </citation>
    <scope>NUCLEOTIDE SEQUENCE</scope>
    <source>
        <strain evidence="1">SING2019-196</strain>
    </source>
</reference>
<gene>
    <name evidence="1" type="ORF">Nepgr_027279</name>
</gene>